<evidence type="ECO:0000256" key="1">
    <source>
        <dbReference type="SAM" id="Phobius"/>
    </source>
</evidence>
<sequence>MTTRYMSANINLPFVYKQGITEWYNWSIFVPYHLPIIFISQYSPHSPSAAECHMCISSDREEIMSRTSQHSSFTGYRLSPCCLPSHKALACSSILFYMSFAFYILFLPNTSLIFQSPCFLLHFDLFCSP</sequence>
<dbReference type="EMBL" id="OY882858">
    <property type="protein sequence ID" value="CAK6432346.1"/>
    <property type="molecule type" value="Genomic_DNA"/>
</dbReference>
<keyword evidence="3" id="KW-1185">Reference proteome</keyword>
<protein>
    <submittedName>
        <fullName evidence="2">Uncharacterized protein</fullName>
    </submittedName>
</protein>
<feature type="transmembrane region" description="Helical" evidence="1">
    <location>
        <begin position="94"/>
        <end position="114"/>
    </location>
</feature>
<keyword evidence="1" id="KW-0812">Transmembrane</keyword>
<evidence type="ECO:0000313" key="3">
    <source>
        <dbReference type="Proteomes" id="UP001314169"/>
    </source>
</evidence>
<dbReference type="Proteomes" id="UP001314169">
    <property type="component" value="Chromosome 1"/>
</dbReference>
<keyword evidence="1" id="KW-0472">Membrane</keyword>
<gene>
    <name evidence="2" type="ORF">MPIPNATIZW_LOCUS652</name>
</gene>
<name>A0ABN9Z260_PIPNA</name>
<proteinExistence type="predicted"/>
<evidence type="ECO:0000313" key="2">
    <source>
        <dbReference type="EMBL" id="CAK6432346.1"/>
    </source>
</evidence>
<keyword evidence="1" id="KW-1133">Transmembrane helix</keyword>
<accession>A0ABN9Z260</accession>
<organism evidence="2 3">
    <name type="scientific">Pipistrellus nathusii</name>
    <name type="common">Nathusius' pipistrelle</name>
    <dbReference type="NCBI Taxonomy" id="59473"/>
    <lineage>
        <taxon>Eukaryota</taxon>
        <taxon>Metazoa</taxon>
        <taxon>Chordata</taxon>
        <taxon>Craniata</taxon>
        <taxon>Vertebrata</taxon>
        <taxon>Euteleostomi</taxon>
        <taxon>Mammalia</taxon>
        <taxon>Eutheria</taxon>
        <taxon>Laurasiatheria</taxon>
        <taxon>Chiroptera</taxon>
        <taxon>Yangochiroptera</taxon>
        <taxon>Vespertilionidae</taxon>
        <taxon>Pipistrellus</taxon>
    </lineage>
</organism>
<reference evidence="2" key="1">
    <citation type="submission" date="2023-12" db="EMBL/GenBank/DDBJ databases">
        <authorList>
            <person name="Brown T."/>
        </authorList>
    </citation>
    <scope>NUCLEOTIDE SEQUENCE</scope>
</reference>